<dbReference type="FunFam" id="3.90.226.10:FF:000009">
    <property type="entry name" value="Carnitinyl-CoA dehydratase"/>
    <property type="match status" value="1"/>
</dbReference>
<evidence type="ECO:0008006" key="4">
    <source>
        <dbReference type="Google" id="ProtNLM"/>
    </source>
</evidence>
<dbReference type="SUPFAM" id="SSF52096">
    <property type="entry name" value="ClpP/crotonase"/>
    <property type="match status" value="1"/>
</dbReference>
<dbReference type="Gene3D" id="3.90.226.10">
    <property type="entry name" value="2-enoyl-CoA Hydratase, Chain A, domain 1"/>
    <property type="match status" value="1"/>
</dbReference>
<evidence type="ECO:0000256" key="2">
    <source>
        <dbReference type="ARBA" id="ARBA00023239"/>
    </source>
</evidence>
<evidence type="ECO:0000256" key="1">
    <source>
        <dbReference type="ARBA" id="ARBA00005254"/>
    </source>
</evidence>
<dbReference type="GO" id="GO:0016829">
    <property type="term" value="F:lyase activity"/>
    <property type="evidence" value="ECO:0007669"/>
    <property type="project" value="UniProtKB-KW"/>
</dbReference>
<dbReference type="InterPro" id="IPR029045">
    <property type="entry name" value="ClpP/crotonase-like_dom_sf"/>
</dbReference>
<organism evidence="3">
    <name type="scientific">marine metagenome</name>
    <dbReference type="NCBI Taxonomy" id="408172"/>
    <lineage>
        <taxon>unclassified sequences</taxon>
        <taxon>metagenomes</taxon>
        <taxon>ecological metagenomes</taxon>
    </lineage>
</organism>
<reference evidence="3" key="1">
    <citation type="submission" date="2018-05" db="EMBL/GenBank/DDBJ databases">
        <authorList>
            <person name="Lanie J.A."/>
            <person name="Ng W.-L."/>
            <person name="Kazmierczak K.M."/>
            <person name="Andrzejewski T.M."/>
            <person name="Davidsen T.M."/>
            <person name="Wayne K.J."/>
            <person name="Tettelin H."/>
            <person name="Glass J.I."/>
            <person name="Rusch D."/>
            <person name="Podicherti R."/>
            <person name="Tsui H.-C.T."/>
            <person name="Winkler M.E."/>
        </authorList>
    </citation>
    <scope>NUCLEOTIDE SEQUENCE</scope>
</reference>
<gene>
    <name evidence="3" type="ORF">METZ01_LOCUS133086</name>
</gene>
<proteinExistence type="inferred from homology"/>
<comment type="similarity">
    <text evidence="1">Belongs to the enoyl-CoA hydratase/isomerase family.</text>
</comment>
<dbReference type="InterPro" id="IPR001753">
    <property type="entry name" value="Enoyl-CoA_hydra/iso"/>
</dbReference>
<dbReference type="AlphaFoldDB" id="A0A381YUD1"/>
<name>A0A381YUD1_9ZZZZ</name>
<dbReference type="InterPro" id="IPR018376">
    <property type="entry name" value="Enoyl-CoA_hyd/isom_CS"/>
</dbReference>
<dbReference type="CDD" id="cd06558">
    <property type="entry name" value="crotonase-like"/>
    <property type="match status" value="1"/>
</dbReference>
<accession>A0A381YUD1</accession>
<sequence>MEEVTVVKKGRVLEILLNRPKVNAIDLATSRKLGDAFVLLRDDPELWVGILTAAGDRIFSAGWDLKSLNQGDMSLDDWWENDYGAGGFAGLTEMWDLNKPVIGALNGLAIGGGFEMAMACDLIIAAEHVEFGLPELPLGIVPDAGAIQRLPRRIPYNVAMEMYLLGRRMTASEAQGYGFVNKVVSNEILMETAREWANQIAESAPLALQTVKEVLRAIEGDTIEQSFQTMRKADLPVYRKMLGSDDAKEGVKAFVEKRKPDFKGL</sequence>
<dbReference type="PANTHER" id="PTHR11941:SF54">
    <property type="entry name" value="ENOYL-COA HYDRATASE, MITOCHONDRIAL"/>
    <property type="match status" value="1"/>
</dbReference>
<keyword evidence="2" id="KW-0456">Lyase</keyword>
<dbReference type="EMBL" id="UINC01019003">
    <property type="protein sequence ID" value="SVA80232.1"/>
    <property type="molecule type" value="Genomic_DNA"/>
</dbReference>
<dbReference type="PROSITE" id="PS00166">
    <property type="entry name" value="ENOYL_COA_HYDRATASE"/>
    <property type="match status" value="1"/>
</dbReference>
<dbReference type="Pfam" id="PF00378">
    <property type="entry name" value="ECH_1"/>
    <property type="match status" value="1"/>
</dbReference>
<dbReference type="GO" id="GO:0006635">
    <property type="term" value="P:fatty acid beta-oxidation"/>
    <property type="evidence" value="ECO:0007669"/>
    <property type="project" value="TreeGrafter"/>
</dbReference>
<evidence type="ECO:0000313" key="3">
    <source>
        <dbReference type="EMBL" id="SVA80232.1"/>
    </source>
</evidence>
<protein>
    <recommendedName>
        <fullName evidence="4">Crotonobetainyl-CoA hydratase</fullName>
    </recommendedName>
</protein>
<dbReference type="PANTHER" id="PTHR11941">
    <property type="entry name" value="ENOYL-COA HYDRATASE-RELATED"/>
    <property type="match status" value="1"/>
</dbReference>